<feature type="chain" id="PRO_5028084920" evidence="2">
    <location>
        <begin position="30"/>
        <end position="201"/>
    </location>
</feature>
<feature type="compositionally biased region" description="Pro residues" evidence="1">
    <location>
        <begin position="176"/>
        <end position="194"/>
    </location>
</feature>
<comment type="caution">
    <text evidence="4">The sequence shown here is derived from an EMBL/GenBank/DDBJ whole genome shotgun (WGS) entry which is preliminary data.</text>
</comment>
<dbReference type="EMBL" id="DSRP01000186">
    <property type="protein sequence ID" value="HGG91838.1"/>
    <property type="molecule type" value="Genomic_DNA"/>
</dbReference>
<evidence type="ECO:0000313" key="4">
    <source>
        <dbReference type="EMBL" id="HGG91838.1"/>
    </source>
</evidence>
<evidence type="ECO:0000256" key="2">
    <source>
        <dbReference type="SAM" id="SignalP"/>
    </source>
</evidence>
<feature type="signal peptide" evidence="2">
    <location>
        <begin position="1"/>
        <end position="29"/>
    </location>
</feature>
<feature type="domain" description="Rhodanese" evidence="3">
    <location>
        <begin position="50"/>
        <end position="138"/>
    </location>
</feature>
<dbReference type="SMART" id="SM00450">
    <property type="entry name" value="RHOD"/>
    <property type="match status" value="1"/>
</dbReference>
<dbReference type="Gene3D" id="3.40.250.10">
    <property type="entry name" value="Rhodanese-like domain"/>
    <property type="match status" value="1"/>
</dbReference>
<dbReference type="CDD" id="cd00158">
    <property type="entry name" value="RHOD"/>
    <property type="match status" value="1"/>
</dbReference>
<organism evidence="4">
    <name type="scientific">Fundidesulfovibrio putealis</name>
    <dbReference type="NCBI Taxonomy" id="270496"/>
    <lineage>
        <taxon>Bacteria</taxon>
        <taxon>Pseudomonadati</taxon>
        <taxon>Thermodesulfobacteriota</taxon>
        <taxon>Desulfovibrionia</taxon>
        <taxon>Desulfovibrionales</taxon>
        <taxon>Desulfovibrionaceae</taxon>
        <taxon>Fundidesulfovibrio</taxon>
    </lineage>
</organism>
<protein>
    <submittedName>
        <fullName evidence="4">Rhodanese-like domain-containing protein</fullName>
    </submittedName>
</protein>
<dbReference type="InterPro" id="IPR001763">
    <property type="entry name" value="Rhodanese-like_dom"/>
</dbReference>
<proteinExistence type="predicted"/>
<accession>A0A7C3WGI9</accession>
<sequence>MPMKRFSLLAALAVAAAVSGAPLAGPSQAAPSDQPRAASPEEAAALMAKPPAGLEIVDIRPAADFADYSLPGSLNMDAAAVLADESFGAGQGPLLIVDKDGTRALILAGALAQKATRPVLALKGGLAGWWQARELGMAVRETALDAAAPVNAPAPAPANAPAPTAAPAKDQTPGSPAAPVPGQTPAPTPSPAPPTTKNAGC</sequence>
<name>A0A7C3WGI9_9BACT</name>
<dbReference type="InterPro" id="IPR036873">
    <property type="entry name" value="Rhodanese-like_dom_sf"/>
</dbReference>
<reference evidence="4" key="1">
    <citation type="journal article" date="2020" name="mSystems">
        <title>Genome- and Community-Level Interaction Insights into Carbon Utilization and Element Cycling Functions of Hydrothermarchaeota in Hydrothermal Sediment.</title>
        <authorList>
            <person name="Zhou Z."/>
            <person name="Liu Y."/>
            <person name="Xu W."/>
            <person name="Pan J."/>
            <person name="Luo Z.H."/>
            <person name="Li M."/>
        </authorList>
    </citation>
    <scope>NUCLEOTIDE SEQUENCE [LARGE SCALE GENOMIC DNA]</scope>
    <source>
        <strain evidence="4">SpSt-413</strain>
    </source>
</reference>
<dbReference type="AlphaFoldDB" id="A0A7C3WGI9"/>
<evidence type="ECO:0000259" key="3">
    <source>
        <dbReference type="PROSITE" id="PS50206"/>
    </source>
</evidence>
<evidence type="ECO:0000256" key="1">
    <source>
        <dbReference type="SAM" id="MobiDB-lite"/>
    </source>
</evidence>
<keyword evidence="2" id="KW-0732">Signal</keyword>
<dbReference type="PROSITE" id="PS50206">
    <property type="entry name" value="RHODANESE_3"/>
    <property type="match status" value="1"/>
</dbReference>
<dbReference type="SUPFAM" id="SSF52821">
    <property type="entry name" value="Rhodanese/Cell cycle control phosphatase"/>
    <property type="match status" value="1"/>
</dbReference>
<dbReference type="Pfam" id="PF00581">
    <property type="entry name" value="Rhodanese"/>
    <property type="match status" value="1"/>
</dbReference>
<gene>
    <name evidence="4" type="ORF">ENR59_02660</name>
</gene>
<feature type="region of interest" description="Disordered" evidence="1">
    <location>
        <begin position="154"/>
        <end position="201"/>
    </location>
</feature>